<dbReference type="Pfam" id="PF01040">
    <property type="entry name" value="UbiA"/>
    <property type="match status" value="1"/>
</dbReference>
<evidence type="ECO:0000256" key="2">
    <source>
        <dbReference type="ARBA" id="ARBA00022692"/>
    </source>
</evidence>
<keyword evidence="4 5" id="KW-0472">Membrane</keyword>
<evidence type="ECO:0000256" key="1">
    <source>
        <dbReference type="ARBA" id="ARBA00004141"/>
    </source>
</evidence>
<comment type="caution">
    <text evidence="6">The sequence shown here is derived from an EMBL/GenBank/DDBJ whole genome shotgun (WGS) entry which is preliminary data.</text>
</comment>
<reference evidence="6 7" key="1">
    <citation type="submission" date="2020-01" db="EMBL/GenBank/DDBJ databases">
        <title>Kibdelosporangium persica a novel Actinomycetes from a hot desert in Iran.</title>
        <authorList>
            <person name="Safaei N."/>
            <person name="Zaburannyi N."/>
            <person name="Mueller R."/>
            <person name="Wink J."/>
        </authorList>
    </citation>
    <scope>NUCLEOTIDE SEQUENCE [LARGE SCALE GENOMIC DNA]</scope>
    <source>
        <strain evidence="6 7">4NS15</strain>
    </source>
</reference>
<evidence type="ECO:0000256" key="5">
    <source>
        <dbReference type="SAM" id="Phobius"/>
    </source>
</evidence>
<evidence type="ECO:0000256" key="3">
    <source>
        <dbReference type="ARBA" id="ARBA00022989"/>
    </source>
</evidence>
<dbReference type="InterPro" id="IPR044878">
    <property type="entry name" value="UbiA_sf"/>
</dbReference>
<feature type="transmembrane region" description="Helical" evidence="5">
    <location>
        <begin position="51"/>
        <end position="70"/>
    </location>
</feature>
<evidence type="ECO:0000313" key="6">
    <source>
        <dbReference type="EMBL" id="NRN66391.1"/>
    </source>
</evidence>
<comment type="subcellular location">
    <subcellularLocation>
        <location evidence="1">Membrane</location>
        <topology evidence="1">Multi-pass membrane protein</topology>
    </subcellularLocation>
</comment>
<keyword evidence="7" id="KW-1185">Reference proteome</keyword>
<dbReference type="InterPro" id="IPR050475">
    <property type="entry name" value="Prenyltransferase_related"/>
</dbReference>
<name>A0ABX2F623_9PSEU</name>
<dbReference type="PANTHER" id="PTHR42723">
    <property type="entry name" value="CHLOROPHYLL SYNTHASE"/>
    <property type="match status" value="1"/>
</dbReference>
<dbReference type="EMBL" id="JAAATY010000009">
    <property type="protein sequence ID" value="NRN66391.1"/>
    <property type="molecule type" value="Genomic_DNA"/>
</dbReference>
<dbReference type="Proteomes" id="UP000763557">
    <property type="component" value="Unassembled WGS sequence"/>
</dbReference>
<dbReference type="Gene3D" id="1.10.357.140">
    <property type="entry name" value="UbiA prenyltransferase"/>
    <property type="match status" value="1"/>
</dbReference>
<evidence type="ECO:0000313" key="7">
    <source>
        <dbReference type="Proteomes" id="UP000763557"/>
    </source>
</evidence>
<organism evidence="6 7">
    <name type="scientific">Kibdelosporangium persicum</name>
    <dbReference type="NCBI Taxonomy" id="2698649"/>
    <lineage>
        <taxon>Bacteria</taxon>
        <taxon>Bacillati</taxon>
        <taxon>Actinomycetota</taxon>
        <taxon>Actinomycetes</taxon>
        <taxon>Pseudonocardiales</taxon>
        <taxon>Pseudonocardiaceae</taxon>
        <taxon>Kibdelosporangium</taxon>
    </lineage>
</organism>
<proteinExistence type="predicted"/>
<feature type="transmembrane region" description="Helical" evidence="5">
    <location>
        <begin position="218"/>
        <end position="237"/>
    </location>
</feature>
<accession>A0ABX2F623</accession>
<feature type="transmembrane region" description="Helical" evidence="5">
    <location>
        <begin position="110"/>
        <end position="134"/>
    </location>
</feature>
<protein>
    <submittedName>
        <fullName evidence="6">Geranylgeranylglycerol-phosphate geranylgeranyltransferase</fullName>
    </submittedName>
</protein>
<dbReference type="CDD" id="cd13956">
    <property type="entry name" value="PT_UbiA"/>
    <property type="match status" value="1"/>
</dbReference>
<feature type="transmembrane region" description="Helical" evidence="5">
    <location>
        <begin position="243"/>
        <end position="263"/>
    </location>
</feature>
<keyword evidence="3 5" id="KW-1133">Transmembrane helix</keyword>
<dbReference type="InterPro" id="IPR000537">
    <property type="entry name" value="UbiA_prenyltransferase"/>
</dbReference>
<sequence length="328" mass="35057">MLPSQIMHGTPAIRVTVLAHLEACRPDTIFYAGTVGLSGAILADPDAPGHLLFFAWLVPTLAWIASLYGGDYFDRELDALTKPHRPIPSGRISAKTAKNLMIGLIGTSGLVAVLVNPLTVLLAVAAAVFGIAYASKLKGKGLWGNISRGLPTALTVLYGSMTVQPLPAWELVPLALMFWIHDSGSNLLGALCDRDGDRRGGYLTYPVQRGDEATVRGLKMFFLGWVAIAALWPVLGYGIDVPIYYAALLVVVALGGMSLSSVVRAPRPIPRAVGLRAHEIVVAERIVLGTFLIAAAGRTELALLVGVPSLALTLIARHLMRRRYEPGR</sequence>
<evidence type="ECO:0000256" key="4">
    <source>
        <dbReference type="ARBA" id="ARBA00023136"/>
    </source>
</evidence>
<keyword evidence="2 5" id="KW-0812">Transmembrane</keyword>
<dbReference type="PANTHER" id="PTHR42723:SF1">
    <property type="entry name" value="CHLOROPHYLL SYNTHASE, CHLOROPLASTIC"/>
    <property type="match status" value="1"/>
</dbReference>
<gene>
    <name evidence="6" type="ORF">GC106_36160</name>
</gene>